<gene>
    <name evidence="4" type="ORF">QVD17_28743</name>
</gene>
<dbReference type="CDD" id="cd16461">
    <property type="entry name" value="RING-H2_EL5-like"/>
    <property type="match status" value="1"/>
</dbReference>
<dbReference type="GO" id="GO:0016567">
    <property type="term" value="P:protein ubiquitination"/>
    <property type="evidence" value="ECO:0007669"/>
    <property type="project" value="TreeGrafter"/>
</dbReference>
<reference evidence="4" key="1">
    <citation type="journal article" date="2023" name="bioRxiv">
        <title>Improved chromosome-level genome assembly for marigold (Tagetes erecta).</title>
        <authorList>
            <person name="Jiang F."/>
            <person name="Yuan L."/>
            <person name="Wang S."/>
            <person name="Wang H."/>
            <person name="Xu D."/>
            <person name="Wang A."/>
            <person name="Fan W."/>
        </authorList>
    </citation>
    <scope>NUCLEOTIDE SEQUENCE</scope>
    <source>
        <strain evidence="4">WSJ</strain>
        <tissue evidence="4">Leaf</tissue>
    </source>
</reference>
<dbReference type="PANTHER" id="PTHR45676">
    <property type="entry name" value="RING-H2 FINGER PROTEIN ATL51-RELATED"/>
    <property type="match status" value="1"/>
</dbReference>
<evidence type="ECO:0000259" key="3">
    <source>
        <dbReference type="PROSITE" id="PS50089"/>
    </source>
</evidence>
<evidence type="ECO:0000313" key="5">
    <source>
        <dbReference type="Proteomes" id="UP001229421"/>
    </source>
</evidence>
<dbReference type="Proteomes" id="UP001229421">
    <property type="component" value="Unassembled WGS sequence"/>
</dbReference>
<protein>
    <recommendedName>
        <fullName evidence="3">RING-type domain-containing protein</fullName>
    </recommendedName>
</protein>
<keyword evidence="2" id="KW-0812">Transmembrane</keyword>
<evidence type="ECO:0000256" key="2">
    <source>
        <dbReference type="SAM" id="Phobius"/>
    </source>
</evidence>
<dbReference type="PROSITE" id="PS50089">
    <property type="entry name" value="ZF_RING_2"/>
    <property type="match status" value="1"/>
</dbReference>
<keyword evidence="1" id="KW-0479">Metal-binding</keyword>
<keyword evidence="2" id="KW-1133">Transmembrane helix</keyword>
<accession>A0AAD8KDE5</accession>
<comment type="caution">
    <text evidence="4">The sequence shown here is derived from an EMBL/GenBank/DDBJ whole genome shotgun (WGS) entry which is preliminary data.</text>
</comment>
<dbReference type="PANTHER" id="PTHR45676:SF177">
    <property type="entry name" value="RING-TYPE E3 UBIQUITIN TRANSFERASE"/>
    <property type="match status" value="1"/>
</dbReference>
<organism evidence="4 5">
    <name type="scientific">Tagetes erecta</name>
    <name type="common">African marigold</name>
    <dbReference type="NCBI Taxonomy" id="13708"/>
    <lineage>
        <taxon>Eukaryota</taxon>
        <taxon>Viridiplantae</taxon>
        <taxon>Streptophyta</taxon>
        <taxon>Embryophyta</taxon>
        <taxon>Tracheophyta</taxon>
        <taxon>Spermatophyta</taxon>
        <taxon>Magnoliopsida</taxon>
        <taxon>eudicotyledons</taxon>
        <taxon>Gunneridae</taxon>
        <taxon>Pentapetalae</taxon>
        <taxon>asterids</taxon>
        <taxon>campanulids</taxon>
        <taxon>Asterales</taxon>
        <taxon>Asteraceae</taxon>
        <taxon>Asteroideae</taxon>
        <taxon>Heliantheae alliance</taxon>
        <taxon>Tageteae</taxon>
        <taxon>Tagetes</taxon>
    </lineage>
</organism>
<sequence>MADDGNGILTEIYILLLVIASGALLIALYHCVSMLSWDLHHHRSQGGSIEIELRENDASIENSVVGLLPSHKHKKQLTDSHDDEPMCAVCLSEFEDGDELRTLPECMHSFHVPCIDMWLYSHRSCPICRLDATIVATPSVEATCVTR</sequence>
<feature type="domain" description="RING-type" evidence="3">
    <location>
        <begin position="87"/>
        <end position="129"/>
    </location>
</feature>
<dbReference type="EMBL" id="JAUHHV010000007">
    <property type="protein sequence ID" value="KAK1419558.1"/>
    <property type="molecule type" value="Genomic_DNA"/>
</dbReference>
<dbReference type="SMART" id="SM00184">
    <property type="entry name" value="RING"/>
    <property type="match status" value="1"/>
</dbReference>
<dbReference type="FunFam" id="3.30.40.10:FF:000388">
    <property type="entry name" value="Putative RING zinc finger domain superfamily protein"/>
    <property type="match status" value="1"/>
</dbReference>
<keyword evidence="1" id="KW-0862">Zinc</keyword>
<evidence type="ECO:0000256" key="1">
    <source>
        <dbReference type="PROSITE-ProRule" id="PRU00175"/>
    </source>
</evidence>
<keyword evidence="2" id="KW-0472">Membrane</keyword>
<dbReference type="Pfam" id="PF13639">
    <property type="entry name" value="zf-RING_2"/>
    <property type="match status" value="1"/>
</dbReference>
<dbReference type="GO" id="GO:0008270">
    <property type="term" value="F:zinc ion binding"/>
    <property type="evidence" value="ECO:0007669"/>
    <property type="project" value="UniProtKB-KW"/>
</dbReference>
<name>A0AAD8KDE5_TARER</name>
<dbReference type="SUPFAM" id="SSF57850">
    <property type="entry name" value="RING/U-box"/>
    <property type="match status" value="1"/>
</dbReference>
<dbReference type="InterPro" id="IPR013083">
    <property type="entry name" value="Znf_RING/FYVE/PHD"/>
</dbReference>
<keyword evidence="5" id="KW-1185">Reference proteome</keyword>
<feature type="transmembrane region" description="Helical" evidence="2">
    <location>
        <begin position="12"/>
        <end position="35"/>
    </location>
</feature>
<dbReference type="Gene3D" id="3.30.40.10">
    <property type="entry name" value="Zinc/RING finger domain, C3HC4 (zinc finger)"/>
    <property type="match status" value="1"/>
</dbReference>
<proteinExistence type="predicted"/>
<dbReference type="AlphaFoldDB" id="A0AAD8KDE5"/>
<keyword evidence="1" id="KW-0863">Zinc-finger</keyword>
<dbReference type="InterPro" id="IPR001841">
    <property type="entry name" value="Znf_RING"/>
</dbReference>
<evidence type="ECO:0000313" key="4">
    <source>
        <dbReference type="EMBL" id="KAK1419558.1"/>
    </source>
</evidence>